<dbReference type="EMBL" id="CAJOBB010000164">
    <property type="protein sequence ID" value="CAF3592360.1"/>
    <property type="molecule type" value="Genomic_DNA"/>
</dbReference>
<name>A0A813ZMP0_9BILA</name>
<sequence length="83" mass="9673">MKNFDFGYNQIDFIQQEISRMILYVQKLSVKHNQLKFLPKELFGQPNAATTFLDISENLFSDDELNSIKATIKSKLPNIKVTY</sequence>
<dbReference type="Proteomes" id="UP000663860">
    <property type="component" value="Unassembled WGS sequence"/>
</dbReference>
<dbReference type="AlphaFoldDB" id="A0A813ZMP0"/>
<proteinExistence type="predicted"/>
<dbReference type="SUPFAM" id="SSF52058">
    <property type="entry name" value="L domain-like"/>
    <property type="match status" value="1"/>
</dbReference>
<dbReference type="Gene3D" id="3.80.10.10">
    <property type="entry name" value="Ribonuclease Inhibitor"/>
    <property type="match status" value="1"/>
</dbReference>
<evidence type="ECO:0000313" key="2">
    <source>
        <dbReference type="EMBL" id="CAF3592360.1"/>
    </source>
</evidence>
<gene>
    <name evidence="1" type="ORF">IZO911_LOCUS12234</name>
    <name evidence="2" type="ORF">KXQ929_LOCUS4692</name>
</gene>
<comment type="caution">
    <text evidence="1">The sequence shown here is derived from an EMBL/GenBank/DDBJ whole genome shotgun (WGS) entry which is preliminary data.</text>
</comment>
<evidence type="ECO:0000313" key="1">
    <source>
        <dbReference type="EMBL" id="CAF0900667.1"/>
    </source>
</evidence>
<dbReference type="EMBL" id="CAJNOE010000094">
    <property type="protein sequence ID" value="CAF0900667.1"/>
    <property type="molecule type" value="Genomic_DNA"/>
</dbReference>
<reference evidence="1" key="1">
    <citation type="submission" date="2021-02" db="EMBL/GenBank/DDBJ databases">
        <authorList>
            <person name="Nowell W R."/>
        </authorList>
    </citation>
    <scope>NUCLEOTIDE SEQUENCE</scope>
</reference>
<organism evidence="1 3">
    <name type="scientific">Adineta steineri</name>
    <dbReference type="NCBI Taxonomy" id="433720"/>
    <lineage>
        <taxon>Eukaryota</taxon>
        <taxon>Metazoa</taxon>
        <taxon>Spiralia</taxon>
        <taxon>Gnathifera</taxon>
        <taxon>Rotifera</taxon>
        <taxon>Eurotatoria</taxon>
        <taxon>Bdelloidea</taxon>
        <taxon>Adinetida</taxon>
        <taxon>Adinetidae</taxon>
        <taxon>Adineta</taxon>
    </lineage>
</organism>
<dbReference type="Proteomes" id="UP000663868">
    <property type="component" value="Unassembled WGS sequence"/>
</dbReference>
<protein>
    <submittedName>
        <fullName evidence="1">Uncharacterized protein</fullName>
    </submittedName>
</protein>
<accession>A0A813ZMP0</accession>
<evidence type="ECO:0000313" key="3">
    <source>
        <dbReference type="Proteomes" id="UP000663860"/>
    </source>
</evidence>
<dbReference type="InterPro" id="IPR032675">
    <property type="entry name" value="LRR_dom_sf"/>
</dbReference>